<sequence length="242" mass="26089">MEYEVNQLQVASSTAISPLSPAMELTEAEDDPAAAATLSGSESSDMEGLSAEEEEGAEGEGEEEAEEGAPRKRARTAELRRPPTAEELISLRQTQNLFHSNLFQLQTTEMLAEITPSEKQACSLSAWLSELRQWLAALPTRPSRPLRRQPWLQKSALSVPLPVTLPEEPAADQLLFGFAPPTAVTESGALAAGVLERGGTVDLLLEMPPSCVQTGDIVNARWEMKREGGEMAVLPGYSGGYI</sequence>
<keyword evidence="1" id="KW-0539">Nucleus</keyword>
<dbReference type="GO" id="GO:0034456">
    <property type="term" value="C:UTP-C complex"/>
    <property type="evidence" value="ECO:0007669"/>
    <property type="project" value="TreeGrafter"/>
</dbReference>
<reference evidence="3 4" key="1">
    <citation type="submission" date="2019-07" db="EMBL/GenBank/DDBJ databases">
        <title>Draft genome assembly of a fouling barnacle, Amphibalanus amphitrite (Darwin, 1854): The first reference genome for Thecostraca.</title>
        <authorList>
            <person name="Kim W."/>
        </authorList>
    </citation>
    <scope>NUCLEOTIDE SEQUENCE [LARGE SCALE GENOMIC DNA]</scope>
    <source>
        <strain evidence="3">SNU_AA5</strain>
        <tissue evidence="3">Soma without cirri and trophi</tissue>
    </source>
</reference>
<dbReference type="Proteomes" id="UP000440578">
    <property type="component" value="Unassembled WGS sequence"/>
</dbReference>
<comment type="caution">
    <text evidence="3">The sequence shown here is derived from an EMBL/GenBank/DDBJ whole genome shotgun (WGS) entry which is preliminary data.</text>
</comment>
<dbReference type="GO" id="GO:0032040">
    <property type="term" value="C:small-subunit processome"/>
    <property type="evidence" value="ECO:0007669"/>
    <property type="project" value="TreeGrafter"/>
</dbReference>
<organism evidence="3 4">
    <name type="scientific">Amphibalanus amphitrite</name>
    <name type="common">Striped barnacle</name>
    <name type="synonym">Balanus amphitrite</name>
    <dbReference type="NCBI Taxonomy" id="1232801"/>
    <lineage>
        <taxon>Eukaryota</taxon>
        <taxon>Metazoa</taxon>
        <taxon>Ecdysozoa</taxon>
        <taxon>Arthropoda</taxon>
        <taxon>Crustacea</taxon>
        <taxon>Multicrustacea</taxon>
        <taxon>Cirripedia</taxon>
        <taxon>Thoracica</taxon>
        <taxon>Thoracicalcarea</taxon>
        <taxon>Balanomorpha</taxon>
        <taxon>Balanoidea</taxon>
        <taxon>Balanidae</taxon>
        <taxon>Amphibalaninae</taxon>
        <taxon>Amphibalanus</taxon>
    </lineage>
</organism>
<feature type="region of interest" description="Disordered" evidence="2">
    <location>
        <begin position="1"/>
        <end position="81"/>
    </location>
</feature>
<dbReference type="AlphaFoldDB" id="A0A6A4W3F1"/>
<dbReference type="GO" id="GO:0003723">
    <property type="term" value="F:RNA binding"/>
    <property type="evidence" value="ECO:0007669"/>
    <property type="project" value="UniProtKB-KW"/>
</dbReference>
<dbReference type="GO" id="GO:0032545">
    <property type="term" value="C:CURI complex"/>
    <property type="evidence" value="ECO:0007669"/>
    <property type="project" value="TreeGrafter"/>
</dbReference>
<feature type="compositionally biased region" description="Polar residues" evidence="2">
    <location>
        <begin position="1"/>
        <end position="17"/>
    </location>
</feature>
<name>A0A6A4W3F1_AMPAM</name>
<dbReference type="GO" id="GO:0006364">
    <property type="term" value="P:rRNA processing"/>
    <property type="evidence" value="ECO:0007669"/>
    <property type="project" value="TreeGrafter"/>
</dbReference>
<dbReference type="Gene3D" id="1.10.1410.10">
    <property type="match status" value="1"/>
</dbReference>
<feature type="compositionally biased region" description="Acidic residues" evidence="2">
    <location>
        <begin position="50"/>
        <end position="67"/>
    </location>
</feature>
<dbReference type="GO" id="GO:0006409">
    <property type="term" value="P:tRNA export from nucleus"/>
    <property type="evidence" value="ECO:0007669"/>
    <property type="project" value="TreeGrafter"/>
</dbReference>
<evidence type="ECO:0000313" key="4">
    <source>
        <dbReference type="Proteomes" id="UP000440578"/>
    </source>
</evidence>
<dbReference type="OrthoDB" id="10251401at2759"/>
<comment type="similarity">
    <text evidence="1">Belongs to the NRAP family.</text>
</comment>
<protein>
    <recommendedName>
        <fullName evidence="1">Nucleolar protein 6</fullName>
    </recommendedName>
</protein>
<evidence type="ECO:0000256" key="2">
    <source>
        <dbReference type="SAM" id="MobiDB-lite"/>
    </source>
</evidence>
<proteinExistence type="inferred from homology"/>
<dbReference type="EMBL" id="VIIS01001331">
    <property type="protein sequence ID" value="KAF0299809.1"/>
    <property type="molecule type" value="Genomic_DNA"/>
</dbReference>
<dbReference type="PANTHER" id="PTHR17972:SF0">
    <property type="entry name" value="NUCLEOLAR PROTEIN 6"/>
    <property type="match status" value="1"/>
</dbReference>
<dbReference type="InterPro" id="IPR005554">
    <property type="entry name" value="NOL6/Upt22"/>
</dbReference>
<evidence type="ECO:0000256" key="1">
    <source>
        <dbReference type="RuleBase" id="RU364032"/>
    </source>
</evidence>
<evidence type="ECO:0000313" key="3">
    <source>
        <dbReference type="EMBL" id="KAF0299809.1"/>
    </source>
</evidence>
<gene>
    <name evidence="3" type="primary">nol6_1</name>
    <name evidence="3" type="ORF">FJT64_027558</name>
</gene>
<accession>A0A6A4W3F1</accession>
<keyword evidence="4" id="KW-1185">Reference proteome</keyword>
<dbReference type="PANTHER" id="PTHR17972">
    <property type="entry name" value="NUCLEOLAR RNA-ASSOCIATED PROTEIN"/>
    <property type="match status" value="1"/>
</dbReference>
<comment type="subcellular location">
    <subcellularLocation>
        <location evidence="1">Nucleus</location>
        <location evidence="1">Nucleolus</location>
    </subcellularLocation>
</comment>
<keyword evidence="1" id="KW-0694">RNA-binding</keyword>